<dbReference type="SUPFAM" id="SSF51905">
    <property type="entry name" value="FAD/NAD(P)-binding domain"/>
    <property type="match status" value="1"/>
</dbReference>
<comment type="caution">
    <text evidence="6">The sequence shown here is derived from an EMBL/GenBank/DDBJ whole genome shotgun (WGS) entry which is preliminary data.</text>
</comment>
<dbReference type="GO" id="GO:0004497">
    <property type="term" value="F:monooxygenase activity"/>
    <property type="evidence" value="ECO:0007669"/>
    <property type="project" value="UniProtKB-KW"/>
</dbReference>
<evidence type="ECO:0000313" key="7">
    <source>
        <dbReference type="Proteomes" id="UP000248039"/>
    </source>
</evidence>
<evidence type="ECO:0000256" key="2">
    <source>
        <dbReference type="ARBA" id="ARBA00022827"/>
    </source>
</evidence>
<dbReference type="Proteomes" id="UP000248039">
    <property type="component" value="Unassembled WGS sequence"/>
</dbReference>
<dbReference type="GO" id="GO:0071949">
    <property type="term" value="F:FAD binding"/>
    <property type="evidence" value="ECO:0007669"/>
    <property type="project" value="InterPro"/>
</dbReference>
<dbReference type="AlphaFoldDB" id="A0A2V4N9B1"/>
<dbReference type="PRINTS" id="PR00420">
    <property type="entry name" value="RNGMNOXGNASE"/>
</dbReference>
<reference evidence="6 7" key="1">
    <citation type="submission" date="2018-03" db="EMBL/GenBank/DDBJ databases">
        <title>Bioinformatic expansion and discovery of thiopeptide antibiotics.</title>
        <authorList>
            <person name="Schwalen C.J."/>
            <person name="Hudson G.A."/>
            <person name="Mitchell D.A."/>
        </authorList>
    </citation>
    <scope>NUCLEOTIDE SEQUENCE [LARGE SCALE GENOMIC DNA]</scope>
    <source>
        <strain evidence="6 7">ATCC 21389</strain>
    </source>
</reference>
<dbReference type="PANTHER" id="PTHR47178">
    <property type="entry name" value="MONOOXYGENASE, FAD-BINDING"/>
    <property type="match status" value="1"/>
</dbReference>
<gene>
    <name evidence="6" type="ORF">C7C46_27820</name>
</gene>
<dbReference type="RefSeq" id="WP_110672694.1">
    <property type="nucleotide sequence ID" value="NZ_PYBW01000127.1"/>
</dbReference>
<dbReference type="InterPro" id="IPR002938">
    <property type="entry name" value="FAD-bd"/>
</dbReference>
<evidence type="ECO:0000313" key="6">
    <source>
        <dbReference type="EMBL" id="PYC69777.1"/>
    </source>
</evidence>
<protein>
    <submittedName>
        <fullName evidence="6">FAD-dependent monooxygenase</fullName>
    </submittedName>
</protein>
<keyword evidence="7" id="KW-1185">Reference proteome</keyword>
<feature type="domain" description="FAD-binding" evidence="5">
    <location>
        <begin position="6"/>
        <end position="171"/>
    </location>
</feature>
<dbReference type="PANTHER" id="PTHR47178:SF5">
    <property type="entry name" value="FAD-BINDING DOMAIN-CONTAINING PROTEIN"/>
    <property type="match status" value="1"/>
</dbReference>
<keyword evidence="1" id="KW-0285">Flavoprotein</keyword>
<evidence type="ECO:0000256" key="1">
    <source>
        <dbReference type="ARBA" id="ARBA00022630"/>
    </source>
</evidence>
<feature type="domain" description="FAD-binding" evidence="5">
    <location>
        <begin position="310"/>
        <end position="377"/>
    </location>
</feature>
<dbReference type="EMBL" id="PYBW01000127">
    <property type="protein sequence ID" value="PYC69777.1"/>
    <property type="molecule type" value="Genomic_DNA"/>
</dbReference>
<keyword evidence="2" id="KW-0274">FAD</keyword>
<dbReference type="OrthoDB" id="3322136at2"/>
<keyword evidence="3" id="KW-0560">Oxidoreductase</keyword>
<sequence length="409" mass="43358">MRSPRIAVVGAGLGGLCVAQGLRRAGLEVEVYERDAAPGARQQGYRLHVDARTGLALRDCLPAELFQLFLATCGLPGRAFTVLTEQLRLLHRTPLDPAADPYAPQTLSTSVDRRTLREVLSTGLGQQIHYQYELTGFQQDAEGVALRFANGHRTRADLLVGADGVNSAVRRGYLPHARVADTGGRVVYGRTELTAAVEPLLPAPLREGFTAVVAGRLGLATGLVRFRRPPEQAAAWLSPAGDYLMWALAGPAAAFGQPDGRLAELDPGELHKLVGRLTTSFHPDLRELLAAATVADTFLVRVRCAEPVPAWQPTRVTVLGDAIHAMSPARGSGANTALQDAALLCRTLIAALAEGGDLVTAIGAYEAEMREYGFAAVAASREAEAAVGARHGGPVGRLLRRLGSRPLGS</sequence>
<evidence type="ECO:0000256" key="4">
    <source>
        <dbReference type="ARBA" id="ARBA00023033"/>
    </source>
</evidence>
<dbReference type="Pfam" id="PF01494">
    <property type="entry name" value="FAD_binding_3"/>
    <property type="match status" value="2"/>
</dbReference>
<evidence type="ECO:0000259" key="5">
    <source>
        <dbReference type="Pfam" id="PF01494"/>
    </source>
</evidence>
<keyword evidence="4 6" id="KW-0503">Monooxygenase</keyword>
<evidence type="ECO:0000256" key="3">
    <source>
        <dbReference type="ARBA" id="ARBA00023002"/>
    </source>
</evidence>
<dbReference type="Gene3D" id="3.50.50.60">
    <property type="entry name" value="FAD/NAD(P)-binding domain"/>
    <property type="match status" value="1"/>
</dbReference>
<proteinExistence type="predicted"/>
<accession>A0A2V4N9B1</accession>
<name>A0A2V4N9B1_9ACTN</name>
<organism evidence="6 7">
    <name type="scientific">Streptomyces tateyamensis</name>
    <dbReference type="NCBI Taxonomy" id="565073"/>
    <lineage>
        <taxon>Bacteria</taxon>
        <taxon>Bacillati</taxon>
        <taxon>Actinomycetota</taxon>
        <taxon>Actinomycetes</taxon>
        <taxon>Kitasatosporales</taxon>
        <taxon>Streptomycetaceae</taxon>
        <taxon>Streptomyces</taxon>
    </lineage>
</organism>
<dbReference type="InterPro" id="IPR036188">
    <property type="entry name" value="FAD/NAD-bd_sf"/>
</dbReference>